<evidence type="ECO:0000256" key="5">
    <source>
        <dbReference type="ARBA" id="ARBA00023136"/>
    </source>
</evidence>
<dbReference type="STRING" id="1344416.A0A139AGN1"/>
<keyword evidence="5 6" id="KW-0472">Membrane</keyword>
<organism evidence="7 8">
    <name type="scientific">Gonapodya prolifera (strain JEL478)</name>
    <name type="common">Monoblepharis prolifera</name>
    <dbReference type="NCBI Taxonomy" id="1344416"/>
    <lineage>
        <taxon>Eukaryota</taxon>
        <taxon>Fungi</taxon>
        <taxon>Fungi incertae sedis</taxon>
        <taxon>Chytridiomycota</taxon>
        <taxon>Chytridiomycota incertae sedis</taxon>
        <taxon>Monoblepharidomycetes</taxon>
        <taxon>Monoblepharidales</taxon>
        <taxon>Gonapodyaceae</taxon>
        <taxon>Gonapodya</taxon>
    </lineage>
</organism>
<evidence type="ECO:0000256" key="3">
    <source>
        <dbReference type="ARBA" id="ARBA00022692"/>
    </source>
</evidence>
<dbReference type="Gene3D" id="1.20.1250.20">
    <property type="entry name" value="MFS general substrate transporter like domains"/>
    <property type="match status" value="1"/>
</dbReference>
<dbReference type="SUPFAM" id="SSF103473">
    <property type="entry name" value="MFS general substrate transporter"/>
    <property type="match status" value="1"/>
</dbReference>
<keyword evidence="8" id="KW-1185">Reference proteome</keyword>
<protein>
    <recommendedName>
        <fullName evidence="9">Major facilitator superfamily (MFS) profile domain-containing protein</fullName>
    </recommendedName>
</protein>
<evidence type="ECO:0000256" key="2">
    <source>
        <dbReference type="ARBA" id="ARBA00022448"/>
    </source>
</evidence>
<dbReference type="EMBL" id="KQ965761">
    <property type="protein sequence ID" value="KXS15605.1"/>
    <property type="molecule type" value="Genomic_DNA"/>
</dbReference>
<keyword evidence="3 6" id="KW-0812">Transmembrane</keyword>
<dbReference type="InterPro" id="IPR036259">
    <property type="entry name" value="MFS_trans_sf"/>
</dbReference>
<dbReference type="GO" id="GO:0022857">
    <property type="term" value="F:transmembrane transporter activity"/>
    <property type="evidence" value="ECO:0007669"/>
    <property type="project" value="TreeGrafter"/>
</dbReference>
<feature type="transmembrane region" description="Helical" evidence="6">
    <location>
        <begin position="71"/>
        <end position="93"/>
    </location>
</feature>
<evidence type="ECO:0000256" key="1">
    <source>
        <dbReference type="ARBA" id="ARBA00004141"/>
    </source>
</evidence>
<keyword evidence="4 6" id="KW-1133">Transmembrane helix</keyword>
<reference evidence="7 8" key="1">
    <citation type="journal article" date="2015" name="Genome Biol. Evol.">
        <title>Phylogenomic analyses indicate that early fungi evolved digesting cell walls of algal ancestors of land plants.</title>
        <authorList>
            <person name="Chang Y."/>
            <person name="Wang S."/>
            <person name="Sekimoto S."/>
            <person name="Aerts A.L."/>
            <person name="Choi C."/>
            <person name="Clum A."/>
            <person name="LaButti K.M."/>
            <person name="Lindquist E.A."/>
            <person name="Yee Ngan C."/>
            <person name="Ohm R.A."/>
            <person name="Salamov A.A."/>
            <person name="Grigoriev I.V."/>
            <person name="Spatafora J.W."/>
            <person name="Berbee M.L."/>
        </authorList>
    </citation>
    <scope>NUCLEOTIDE SEQUENCE [LARGE SCALE GENOMIC DNA]</scope>
    <source>
        <strain evidence="7 8">JEL478</strain>
    </source>
</reference>
<feature type="transmembrane region" description="Helical" evidence="6">
    <location>
        <begin position="39"/>
        <end position="59"/>
    </location>
</feature>
<name>A0A139AGN1_GONPJ</name>
<gene>
    <name evidence="7" type="ORF">M427DRAFT_323238</name>
</gene>
<sequence length="113" mass="12784">MLLLAFIDRVNLANATVLQQNTPDSINNSLGLVGNQFNWATAIFAAGMFVLDVPSNFMVKKFSARVWLARIMVTWGTVVIAEAFVTNFTWLMVARFFLEVWRRQDFCEMVGAS</sequence>
<evidence type="ECO:0000313" key="8">
    <source>
        <dbReference type="Proteomes" id="UP000070544"/>
    </source>
</evidence>
<comment type="subcellular location">
    <subcellularLocation>
        <location evidence="1">Membrane</location>
        <topology evidence="1">Multi-pass membrane protein</topology>
    </subcellularLocation>
</comment>
<proteinExistence type="predicted"/>
<evidence type="ECO:0008006" key="9">
    <source>
        <dbReference type="Google" id="ProtNLM"/>
    </source>
</evidence>
<evidence type="ECO:0000256" key="4">
    <source>
        <dbReference type="ARBA" id="ARBA00022989"/>
    </source>
</evidence>
<evidence type="ECO:0000256" key="6">
    <source>
        <dbReference type="SAM" id="Phobius"/>
    </source>
</evidence>
<dbReference type="PANTHER" id="PTHR43791:SF36">
    <property type="entry name" value="TRANSPORTER, PUTATIVE (AFU_ORTHOLOGUE AFUA_6G08340)-RELATED"/>
    <property type="match status" value="1"/>
</dbReference>
<dbReference type="OrthoDB" id="2985014at2759"/>
<accession>A0A139AGN1</accession>
<dbReference type="AlphaFoldDB" id="A0A139AGN1"/>
<keyword evidence="2" id="KW-0813">Transport</keyword>
<dbReference type="GO" id="GO:0016020">
    <property type="term" value="C:membrane"/>
    <property type="evidence" value="ECO:0007669"/>
    <property type="project" value="UniProtKB-SubCell"/>
</dbReference>
<dbReference type="Proteomes" id="UP000070544">
    <property type="component" value="Unassembled WGS sequence"/>
</dbReference>
<dbReference type="PANTHER" id="PTHR43791">
    <property type="entry name" value="PERMEASE-RELATED"/>
    <property type="match status" value="1"/>
</dbReference>
<evidence type="ECO:0000313" key="7">
    <source>
        <dbReference type="EMBL" id="KXS15605.1"/>
    </source>
</evidence>